<name>A0A382FUG7_9ZZZZ</name>
<evidence type="ECO:0000256" key="1">
    <source>
        <dbReference type="SAM" id="Phobius"/>
    </source>
</evidence>
<feature type="non-terminal residue" evidence="2">
    <location>
        <position position="166"/>
    </location>
</feature>
<keyword evidence="1" id="KW-1133">Transmembrane helix</keyword>
<protein>
    <submittedName>
        <fullName evidence="2">Uncharacterized protein</fullName>
    </submittedName>
</protein>
<feature type="transmembrane region" description="Helical" evidence="1">
    <location>
        <begin position="61"/>
        <end position="82"/>
    </location>
</feature>
<accession>A0A382FUG7</accession>
<dbReference type="EMBL" id="UINC01051439">
    <property type="protein sequence ID" value="SVB65601.1"/>
    <property type="molecule type" value="Genomic_DNA"/>
</dbReference>
<evidence type="ECO:0000313" key="2">
    <source>
        <dbReference type="EMBL" id="SVB65601.1"/>
    </source>
</evidence>
<dbReference type="AlphaFoldDB" id="A0A382FUG7"/>
<organism evidence="2">
    <name type="scientific">marine metagenome</name>
    <dbReference type="NCBI Taxonomy" id="408172"/>
    <lineage>
        <taxon>unclassified sequences</taxon>
        <taxon>metagenomes</taxon>
        <taxon>ecological metagenomes</taxon>
    </lineage>
</organism>
<proteinExistence type="predicted"/>
<keyword evidence="1" id="KW-0812">Transmembrane</keyword>
<feature type="transmembrane region" description="Helical" evidence="1">
    <location>
        <begin position="12"/>
        <end position="33"/>
    </location>
</feature>
<feature type="transmembrane region" description="Helical" evidence="1">
    <location>
        <begin position="103"/>
        <end position="123"/>
    </location>
</feature>
<sequence>MNNYKNIKITPVMIVIIGYVYLLIVSIFLYSIGFGKNNKFFRWGIPVTILGQEINDEKTFYSIWIIVLFNTSISTAFTEIVYSWMLNCVQDPKSVDTIYSNKVSLLLVGLNSLYYSIHMLVFMNAIMTQFSFFIASFFGGIIVILYTNWQYILRVNRNKTNLLNEN</sequence>
<keyword evidence="1" id="KW-0472">Membrane</keyword>
<gene>
    <name evidence="2" type="ORF">METZ01_LOCUS218455</name>
</gene>
<feature type="transmembrane region" description="Helical" evidence="1">
    <location>
        <begin position="129"/>
        <end position="149"/>
    </location>
</feature>
<reference evidence="2" key="1">
    <citation type="submission" date="2018-05" db="EMBL/GenBank/DDBJ databases">
        <authorList>
            <person name="Lanie J.A."/>
            <person name="Ng W.-L."/>
            <person name="Kazmierczak K.M."/>
            <person name="Andrzejewski T.M."/>
            <person name="Davidsen T.M."/>
            <person name="Wayne K.J."/>
            <person name="Tettelin H."/>
            <person name="Glass J.I."/>
            <person name="Rusch D."/>
            <person name="Podicherti R."/>
            <person name="Tsui H.-C.T."/>
            <person name="Winkler M.E."/>
        </authorList>
    </citation>
    <scope>NUCLEOTIDE SEQUENCE</scope>
</reference>